<reference evidence="1" key="2">
    <citation type="submission" date="2018-03" db="EMBL/GenBank/DDBJ databases">
        <title>The Triticum urartu genome reveals the dynamic nature of wheat genome evolution.</title>
        <authorList>
            <person name="Ling H."/>
            <person name="Ma B."/>
            <person name="Shi X."/>
            <person name="Liu H."/>
            <person name="Dong L."/>
            <person name="Sun H."/>
            <person name="Cao Y."/>
            <person name="Gao Q."/>
            <person name="Zheng S."/>
            <person name="Li Y."/>
            <person name="Yu Y."/>
            <person name="Du H."/>
            <person name="Qi M."/>
            <person name="Li Y."/>
            <person name="Yu H."/>
            <person name="Cui Y."/>
            <person name="Wang N."/>
            <person name="Chen C."/>
            <person name="Wu H."/>
            <person name="Zhao Y."/>
            <person name="Zhang J."/>
            <person name="Li Y."/>
            <person name="Zhou W."/>
            <person name="Zhang B."/>
            <person name="Hu W."/>
            <person name="Eijk M."/>
            <person name="Tang J."/>
            <person name="Witsenboer H."/>
            <person name="Zhao S."/>
            <person name="Li Z."/>
            <person name="Zhang A."/>
            <person name="Wang D."/>
            <person name="Liang C."/>
        </authorList>
    </citation>
    <scope>NUCLEOTIDE SEQUENCE [LARGE SCALE GENOMIC DNA]</scope>
    <source>
        <strain evidence="1">cv. G1812</strain>
    </source>
</reference>
<name>A0A8R7UAQ2_TRIUA</name>
<dbReference type="EnsemblPlants" id="TuG1812G0500000115.01.T01">
    <property type="protein sequence ID" value="TuG1812G0500000115.01.T01.cds329742"/>
    <property type="gene ID" value="TuG1812G0500000115.01"/>
</dbReference>
<evidence type="ECO:0000313" key="2">
    <source>
        <dbReference type="Proteomes" id="UP000015106"/>
    </source>
</evidence>
<dbReference type="Gramene" id="TuG1812G0500000115.01.T01">
    <property type="protein sequence ID" value="TuG1812G0500000115.01.T01.cds329742"/>
    <property type="gene ID" value="TuG1812G0500000115.01"/>
</dbReference>
<dbReference type="AlphaFoldDB" id="A0A8R7UAQ2"/>
<reference evidence="2" key="1">
    <citation type="journal article" date="2013" name="Nature">
        <title>Draft genome of the wheat A-genome progenitor Triticum urartu.</title>
        <authorList>
            <person name="Ling H.Q."/>
            <person name="Zhao S."/>
            <person name="Liu D."/>
            <person name="Wang J."/>
            <person name="Sun H."/>
            <person name="Zhang C."/>
            <person name="Fan H."/>
            <person name="Li D."/>
            <person name="Dong L."/>
            <person name="Tao Y."/>
            <person name="Gao C."/>
            <person name="Wu H."/>
            <person name="Li Y."/>
            <person name="Cui Y."/>
            <person name="Guo X."/>
            <person name="Zheng S."/>
            <person name="Wang B."/>
            <person name="Yu K."/>
            <person name="Liang Q."/>
            <person name="Yang W."/>
            <person name="Lou X."/>
            <person name="Chen J."/>
            <person name="Feng M."/>
            <person name="Jian J."/>
            <person name="Zhang X."/>
            <person name="Luo G."/>
            <person name="Jiang Y."/>
            <person name="Liu J."/>
            <person name="Wang Z."/>
            <person name="Sha Y."/>
            <person name="Zhang B."/>
            <person name="Wu H."/>
            <person name="Tang D."/>
            <person name="Shen Q."/>
            <person name="Xue P."/>
            <person name="Zou S."/>
            <person name="Wang X."/>
            <person name="Liu X."/>
            <person name="Wang F."/>
            <person name="Yang Y."/>
            <person name="An X."/>
            <person name="Dong Z."/>
            <person name="Zhang K."/>
            <person name="Zhang X."/>
            <person name="Luo M.C."/>
            <person name="Dvorak J."/>
            <person name="Tong Y."/>
            <person name="Wang J."/>
            <person name="Yang H."/>
            <person name="Li Z."/>
            <person name="Wang D."/>
            <person name="Zhang A."/>
            <person name="Wang J."/>
        </authorList>
    </citation>
    <scope>NUCLEOTIDE SEQUENCE</scope>
    <source>
        <strain evidence="2">cv. G1812</strain>
    </source>
</reference>
<protein>
    <submittedName>
        <fullName evidence="1">Uncharacterized protein</fullName>
    </submittedName>
</protein>
<dbReference type="Proteomes" id="UP000015106">
    <property type="component" value="Chromosome 5"/>
</dbReference>
<evidence type="ECO:0000313" key="1">
    <source>
        <dbReference type="EnsemblPlants" id="TuG1812G0500000115.01.T01.cds329742"/>
    </source>
</evidence>
<sequence>MKLESVPCLGKGDNNSYNPDFLLFNSLVQILILEHNRTSLLLVFYYRNLREFKIDTVYYSLRPEKHVARVIFQKTLKFLLTKPALLVILLRQYP</sequence>
<organism evidence="1 2">
    <name type="scientific">Triticum urartu</name>
    <name type="common">Red wild einkorn</name>
    <name type="synonym">Crithodium urartu</name>
    <dbReference type="NCBI Taxonomy" id="4572"/>
    <lineage>
        <taxon>Eukaryota</taxon>
        <taxon>Viridiplantae</taxon>
        <taxon>Streptophyta</taxon>
        <taxon>Embryophyta</taxon>
        <taxon>Tracheophyta</taxon>
        <taxon>Spermatophyta</taxon>
        <taxon>Magnoliopsida</taxon>
        <taxon>Liliopsida</taxon>
        <taxon>Poales</taxon>
        <taxon>Poaceae</taxon>
        <taxon>BOP clade</taxon>
        <taxon>Pooideae</taxon>
        <taxon>Triticodae</taxon>
        <taxon>Triticeae</taxon>
        <taxon>Triticinae</taxon>
        <taxon>Triticum</taxon>
    </lineage>
</organism>
<keyword evidence="2" id="KW-1185">Reference proteome</keyword>
<proteinExistence type="predicted"/>
<accession>A0A8R7UAQ2</accession>
<reference evidence="1" key="3">
    <citation type="submission" date="2022-06" db="UniProtKB">
        <authorList>
            <consortium name="EnsemblPlants"/>
        </authorList>
    </citation>
    <scope>IDENTIFICATION</scope>
</reference>